<evidence type="ECO:0000313" key="1">
    <source>
        <dbReference type="EMBL" id="ARQ06857.1"/>
    </source>
</evidence>
<evidence type="ECO:0000313" key="2">
    <source>
        <dbReference type="Proteomes" id="UP000194154"/>
    </source>
</evidence>
<dbReference type="KEGG" id="mcak:MCCS_12110"/>
<accession>A0A1W7AB56</accession>
<dbReference type="Proteomes" id="UP000194154">
    <property type="component" value="Chromosome"/>
</dbReference>
<name>A0A1W7AB56_9STAP</name>
<keyword evidence="2" id="KW-1185">Reference proteome</keyword>
<gene>
    <name evidence="1" type="ORF">MCCS_12110</name>
</gene>
<sequence length="37" mass="4131">MIQSLTLEKLGTVTNLALRLGPDNVTSRIVCFKKKIE</sequence>
<dbReference type="EMBL" id="CP021059">
    <property type="protein sequence ID" value="ARQ06857.1"/>
    <property type="molecule type" value="Genomic_DNA"/>
</dbReference>
<dbReference type="AlphaFoldDB" id="A0A1W7AB56"/>
<organism evidence="1 2">
    <name type="scientific">Macrococcoides canis</name>
    <dbReference type="NCBI Taxonomy" id="1855823"/>
    <lineage>
        <taxon>Bacteria</taxon>
        <taxon>Bacillati</taxon>
        <taxon>Bacillota</taxon>
        <taxon>Bacilli</taxon>
        <taxon>Bacillales</taxon>
        <taxon>Staphylococcaceae</taxon>
        <taxon>Macrococcoides</taxon>
    </lineage>
</organism>
<reference evidence="1 2" key="1">
    <citation type="journal article" date="2017" name="Int. J. Syst. Evol. Microbiol.">
        <title>Macrococcus canis sp. nov., a skin bacterium associated with infections in dogs.</title>
        <authorList>
            <person name="Gobeli Brawand S."/>
            <person name="Cotting K."/>
            <person name="Gomez-Sanz E."/>
            <person name="Collaud A."/>
            <person name="Thomann A."/>
            <person name="Brodard I."/>
            <person name="Rodriguez-Campos S."/>
            <person name="Strauss C."/>
            <person name="Perreten V."/>
        </authorList>
    </citation>
    <scope>NUCLEOTIDE SEQUENCE [LARGE SCALE GENOMIC DNA]</scope>
    <source>
        <strain evidence="1 2">KM45013</strain>
    </source>
</reference>
<proteinExistence type="predicted"/>
<dbReference type="STRING" id="1855823.MCCS_12110"/>
<protein>
    <submittedName>
        <fullName evidence="1">Uncharacterized protein</fullName>
    </submittedName>
</protein>